<gene>
    <name evidence="1" type="ORF">KKC1_20380</name>
</gene>
<evidence type="ECO:0000313" key="2">
    <source>
        <dbReference type="Proteomes" id="UP000197032"/>
    </source>
</evidence>
<organism evidence="1 2">
    <name type="scientific">Calderihabitans maritimus</name>
    <dbReference type="NCBI Taxonomy" id="1246530"/>
    <lineage>
        <taxon>Bacteria</taxon>
        <taxon>Bacillati</taxon>
        <taxon>Bacillota</taxon>
        <taxon>Clostridia</taxon>
        <taxon>Neomoorellales</taxon>
        <taxon>Calderihabitantaceae</taxon>
        <taxon>Calderihabitans</taxon>
    </lineage>
</organism>
<comment type="caution">
    <text evidence="1">The sequence shown here is derived from an EMBL/GenBank/DDBJ whole genome shotgun (WGS) entry which is preliminary data.</text>
</comment>
<reference evidence="2" key="1">
    <citation type="journal article" date="2017" name="Appl. Environ. Microbiol.">
        <title>Genomic analysis of Calderihabitans maritimus KKC1, a thermophilic hydrogenogenic carboxydotrophic bacterium isolated from marine sediment.</title>
        <authorList>
            <person name="Omae K."/>
            <person name="Yoneda Y."/>
            <person name="Fukuyama Y."/>
            <person name="Yoshida T."/>
            <person name="Sako Y."/>
        </authorList>
    </citation>
    <scope>NUCLEOTIDE SEQUENCE [LARGE SCALE GENOMIC DNA]</scope>
    <source>
        <strain evidence="2">KKC1</strain>
    </source>
</reference>
<protein>
    <submittedName>
        <fullName evidence="1">Uncharacterized protein</fullName>
    </submittedName>
</protein>
<accession>A0A1Z5HU79</accession>
<keyword evidence="2" id="KW-1185">Reference proteome</keyword>
<proteinExistence type="predicted"/>
<evidence type="ECO:0000313" key="1">
    <source>
        <dbReference type="EMBL" id="GAW92891.1"/>
    </source>
</evidence>
<sequence>MSSRPGYRVETVLEQLTDRNLKHFKLMTTYLLINRRTEGRDPLGCCVVCTSSMRAPNSPPNYSTPKGKLIG</sequence>
<dbReference type="AlphaFoldDB" id="A0A1Z5HU79"/>
<name>A0A1Z5HU79_9FIRM</name>
<dbReference type="Proteomes" id="UP000197032">
    <property type="component" value="Unassembled WGS sequence"/>
</dbReference>
<dbReference type="EMBL" id="BDGJ01000108">
    <property type="protein sequence ID" value="GAW92891.1"/>
    <property type="molecule type" value="Genomic_DNA"/>
</dbReference>